<proteinExistence type="predicted"/>
<evidence type="ECO:0000256" key="1">
    <source>
        <dbReference type="SAM" id="MobiDB-lite"/>
    </source>
</evidence>
<dbReference type="EMBL" id="ML739181">
    <property type="protein sequence ID" value="KAE8351224.1"/>
    <property type="molecule type" value="Genomic_DNA"/>
</dbReference>
<evidence type="ECO:0000313" key="3">
    <source>
        <dbReference type="Proteomes" id="UP000327118"/>
    </source>
</evidence>
<dbReference type="AlphaFoldDB" id="A0A5N6Z0N0"/>
<gene>
    <name evidence="2" type="ORF">BDV28DRAFT_158937</name>
</gene>
<dbReference type="OrthoDB" id="66095at2759"/>
<organism evidence="2 3">
    <name type="scientific">Aspergillus coremiiformis</name>
    <dbReference type="NCBI Taxonomy" id="138285"/>
    <lineage>
        <taxon>Eukaryota</taxon>
        <taxon>Fungi</taxon>
        <taxon>Dikarya</taxon>
        <taxon>Ascomycota</taxon>
        <taxon>Pezizomycotina</taxon>
        <taxon>Eurotiomycetes</taxon>
        <taxon>Eurotiomycetidae</taxon>
        <taxon>Eurotiales</taxon>
        <taxon>Aspergillaceae</taxon>
        <taxon>Aspergillus</taxon>
        <taxon>Aspergillus subgen. Circumdati</taxon>
    </lineage>
</organism>
<name>A0A5N6Z0N0_9EURO</name>
<keyword evidence="3" id="KW-1185">Reference proteome</keyword>
<feature type="compositionally biased region" description="Polar residues" evidence="1">
    <location>
        <begin position="13"/>
        <end position="42"/>
    </location>
</feature>
<sequence length="289" mass="32183">MVPRFREPRRRQSNSSNDEPGSPSDMGNQNSASDDGHEPSSSAPFYPGIYDVLKVRYLLRWKIIREGLPVEIVDLIVDEAEYWPSIEAALNEKRIIHQDGDQVLARTAPLCYDPKTLGSDSPRVLPHRTRHPCRKIVFSIASHDQGFAGSGHGTFHGSYTWFDAEVVPSAHLLASADAGSIPEPDANGIRFGQGHPLLLPSSHKLQSNRTAVRGTQHYEITWHHLDNLDARSVEAEEIQENQGRGRATLDGSQVRAMQVGDVVSVWGRARFGAWSNHVEQLSVRVFWAV</sequence>
<dbReference type="Proteomes" id="UP000327118">
    <property type="component" value="Unassembled WGS sequence"/>
</dbReference>
<evidence type="ECO:0000313" key="2">
    <source>
        <dbReference type="EMBL" id="KAE8351224.1"/>
    </source>
</evidence>
<feature type="region of interest" description="Disordered" evidence="1">
    <location>
        <begin position="1"/>
        <end position="42"/>
    </location>
</feature>
<reference evidence="3" key="1">
    <citation type="submission" date="2019-04" db="EMBL/GenBank/DDBJ databases">
        <title>Friends and foes A comparative genomics studyof 23 Aspergillus species from section Flavi.</title>
        <authorList>
            <consortium name="DOE Joint Genome Institute"/>
            <person name="Kjaerbolling I."/>
            <person name="Vesth T."/>
            <person name="Frisvad J.C."/>
            <person name="Nybo J.L."/>
            <person name="Theobald S."/>
            <person name="Kildgaard S."/>
            <person name="Isbrandt T."/>
            <person name="Kuo A."/>
            <person name="Sato A."/>
            <person name="Lyhne E.K."/>
            <person name="Kogle M.E."/>
            <person name="Wiebenga A."/>
            <person name="Kun R.S."/>
            <person name="Lubbers R.J."/>
            <person name="Makela M.R."/>
            <person name="Barry K."/>
            <person name="Chovatia M."/>
            <person name="Clum A."/>
            <person name="Daum C."/>
            <person name="Haridas S."/>
            <person name="He G."/>
            <person name="LaButti K."/>
            <person name="Lipzen A."/>
            <person name="Mondo S."/>
            <person name="Riley R."/>
            <person name="Salamov A."/>
            <person name="Simmons B.A."/>
            <person name="Magnuson J.K."/>
            <person name="Henrissat B."/>
            <person name="Mortensen U.H."/>
            <person name="Larsen T.O."/>
            <person name="Devries R.P."/>
            <person name="Grigoriev I.V."/>
            <person name="Machida M."/>
            <person name="Baker S.E."/>
            <person name="Andersen M.R."/>
        </authorList>
    </citation>
    <scope>NUCLEOTIDE SEQUENCE [LARGE SCALE GENOMIC DNA]</scope>
    <source>
        <strain evidence="3">CBS 553.77</strain>
    </source>
</reference>
<protein>
    <submittedName>
        <fullName evidence="2">Uncharacterized protein</fullName>
    </submittedName>
</protein>
<accession>A0A5N6Z0N0</accession>